<name>A0A7N9IF35_MACFA</name>
<dbReference type="Proteomes" id="UP000233100">
    <property type="component" value="Chromosome 3"/>
</dbReference>
<evidence type="ECO:0000313" key="1">
    <source>
        <dbReference type="Ensembl" id="ENSMFAP00000058291.1"/>
    </source>
</evidence>
<dbReference type="GeneTree" id="ENSGT00910000147424"/>
<accession>A0A7N9IF35</accession>
<reference evidence="1" key="3">
    <citation type="submission" date="2025-09" db="UniProtKB">
        <authorList>
            <consortium name="Ensembl"/>
        </authorList>
    </citation>
    <scope>IDENTIFICATION</scope>
</reference>
<proteinExistence type="predicted"/>
<protein>
    <submittedName>
        <fullName evidence="1">Uncharacterized protein</fullName>
    </submittedName>
</protein>
<sequence>MKEPGGNVRSLRPAWPPHFVSRFQAWASPRSMPPHLANEVQVVVTVSLCHPVCGGRPPSSR</sequence>
<keyword evidence="2" id="KW-1185">Reference proteome</keyword>
<reference evidence="1 2" key="1">
    <citation type="submission" date="2013-03" db="EMBL/GenBank/DDBJ databases">
        <authorList>
            <person name="Warren W."/>
            <person name="Wilson R.K."/>
        </authorList>
    </citation>
    <scope>NUCLEOTIDE SEQUENCE</scope>
</reference>
<dbReference type="AlphaFoldDB" id="A0A7N9IF35"/>
<organism evidence="1 2">
    <name type="scientific">Macaca fascicularis</name>
    <name type="common">Crab-eating macaque</name>
    <name type="synonym">Cynomolgus monkey</name>
    <dbReference type="NCBI Taxonomy" id="9541"/>
    <lineage>
        <taxon>Eukaryota</taxon>
        <taxon>Metazoa</taxon>
        <taxon>Chordata</taxon>
        <taxon>Craniata</taxon>
        <taxon>Vertebrata</taxon>
        <taxon>Euteleostomi</taxon>
        <taxon>Mammalia</taxon>
        <taxon>Eutheria</taxon>
        <taxon>Euarchontoglires</taxon>
        <taxon>Primates</taxon>
        <taxon>Haplorrhini</taxon>
        <taxon>Catarrhini</taxon>
        <taxon>Cercopithecidae</taxon>
        <taxon>Cercopithecinae</taxon>
        <taxon>Macaca</taxon>
    </lineage>
</organism>
<reference evidence="1" key="2">
    <citation type="submission" date="2025-08" db="UniProtKB">
        <authorList>
            <consortium name="Ensembl"/>
        </authorList>
    </citation>
    <scope>IDENTIFICATION</scope>
</reference>
<evidence type="ECO:0000313" key="2">
    <source>
        <dbReference type="Proteomes" id="UP000233100"/>
    </source>
</evidence>
<dbReference type="Ensembl" id="ENSMFAT00000091243.1">
    <property type="protein sequence ID" value="ENSMFAP00000058291.1"/>
    <property type="gene ID" value="ENSMFAG00000054470.1"/>
</dbReference>